<proteinExistence type="predicted"/>
<comment type="caution">
    <text evidence="1">The sequence shown here is derived from an EMBL/GenBank/DDBJ whole genome shotgun (WGS) entry which is preliminary data.</text>
</comment>
<sequence>MAPATPPKRTLWDTYKGIAPRHRVILGMGFMAFSMVGIWASDKLEEVYPPPVDNRVALVNHGEAPNPRRS</sequence>
<dbReference type="EMBL" id="JANBVB010000059">
    <property type="protein sequence ID" value="KAJ2898525.1"/>
    <property type="molecule type" value="Genomic_DNA"/>
</dbReference>
<keyword evidence="2" id="KW-1185">Reference proteome</keyword>
<gene>
    <name evidence="1" type="ORF">IWW38_001365</name>
</gene>
<dbReference type="Proteomes" id="UP001139981">
    <property type="component" value="Unassembled WGS sequence"/>
</dbReference>
<name>A0ACC1M6K5_9FUNG</name>
<reference evidence="1" key="1">
    <citation type="submission" date="2022-07" db="EMBL/GenBank/DDBJ databases">
        <title>Phylogenomic reconstructions and comparative analyses of Kickxellomycotina fungi.</title>
        <authorList>
            <person name="Reynolds N.K."/>
            <person name="Stajich J.E."/>
            <person name="Barry K."/>
            <person name="Grigoriev I.V."/>
            <person name="Crous P."/>
            <person name="Smith M.E."/>
        </authorList>
    </citation>
    <scope>NUCLEOTIDE SEQUENCE</scope>
    <source>
        <strain evidence="1">CBS 190363</strain>
    </source>
</reference>
<organism evidence="1 2">
    <name type="scientific">Coemansia aciculifera</name>
    <dbReference type="NCBI Taxonomy" id="417176"/>
    <lineage>
        <taxon>Eukaryota</taxon>
        <taxon>Fungi</taxon>
        <taxon>Fungi incertae sedis</taxon>
        <taxon>Zoopagomycota</taxon>
        <taxon>Kickxellomycotina</taxon>
        <taxon>Kickxellomycetes</taxon>
        <taxon>Kickxellales</taxon>
        <taxon>Kickxellaceae</taxon>
        <taxon>Coemansia</taxon>
    </lineage>
</organism>
<evidence type="ECO:0000313" key="1">
    <source>
        <dbReference type="EMBL" id="KAJ2898525.1"/>
    </source>
</evidence>
<accession>A0ACC1M6K5</accession>
<evidence type="ECO:0000313" key="2">
    <source>
        <dbReference type="Proteomes" id="UP001139981"/>
    </source>
</evidence>
<protein>
    <submittedName>
        <fullName evidence="1">Uncharacterized protein</fullName>
    </submittedName>
</protein>